<gene>
    <name evidence="1" type="primary">91</name>
    <name evidence="1" type="ORF">PBI_SUZY_91</name>
</gene>
<proteinExistence type="predicted"/>
<dbReference type="RefSeq" id="YP_009803052.1">
    <property type="nucleotide sequence ID" value="NC_047990.1"/>
</dbReference>
<evidence type="ECO:0000313" key="2">
    <source>
        <dbReference type="Proteomes" id="UP000250774"/>
    </source>
</evidence>
<name>A0A2Z4Q8L6_9CAUD</name>
<reference evidence="2" key="1">
    <citation type="submission" date="2018-04" db="EMBL/GenBank/DDBJ databases">
        <authorList>
            <person name="Harrington T."/>
            <person name="Washburn E."/>
            <person name="Bricker J."/>
            <person name="McKinney A."/>
            <person name="Betsko A.J."/>
            <person name="Garlena R.A."/>
            <person name="Russell D.A."/>
            <person name="Pope W.A."/>
            <person name="Jacobs-Sera D."/>
            <person name="Hatfull G.F."/>
        </authorList>
    </citation>
    <scope>NUCLEOTIDE SEQUENCE [LARGE SCALE GENOMIC DNA]</scope>
</reference>
<protein>
    <submittedName>
        <fullName evidence="1">Uncharacterized protein</fullName>
    </submittedName>
</protein>
<dbReference type="Proteomes" id="UP000250774">
    <property type="component" value="Segment"/>
</dbReference>
<sequence length="84" mass="9911">MNKFRQMNKLSRKPCRQYVAPLHGRRLCTRPKGHQGDHVHSSFWPDPTPQYMLTVTKAWDGFERQERFPIDDIPNALSHRPEGL</sequence>
<accession>A0A2Z4Q8L6</accession>
<evidence type="ECO:0000313" key="1">
    <source>
        <dbReference type="EMBL" id="AWY06195.1"/>
    </source>
</evidence>
<keyword evidence="2" id="KW-1185">Reference proteome</keyword>
<dbReference type="KEGG" id="vg:54993609"/>
<organism evidence="1 2">
    <name type="scientific">Gordonia phage Suzy</name>
    <dbReference type="NCBI Taxonomy" id="2201430"/>
    <lineage>
        <taxon>Viruses</taxon>
        <taxon>Duplodnaviria</taxon>
        <taxon>Heunggongvirae</taxon>
        <taxon>Uroviricota</taxon>
        <taxon>Caudoviricetes</taxon>
        <taxon>Terapinvirus</taxon>
        <taxon>Terapinvirus suzy</taxon>
    </lineage>
</organism>
<dbReference type="GeneID" id="54993609"/>
<dbReference type="EMBL" id="MH271313">
    <property type="protein sequence ID" value="AWY06195.1"/>
    <property type="molecule type" value="Genomic_DNA"/>
</dbReference>